<evidence type="ECO:0000313" key="1">
    <source>
        <dbReference type="EMBL" id="KAJ4009490.1"/>
    </source>
</evidence>
<name>A0A9W8PKU3_9HYPO</name>
<accession>A0A9W8PKU3</accession>
<dbReference type="EMBL" id="JAPDHF010000013">
    <property type="protein sequence ID" value="KAJ4009490.1"/>
    <property type="molecule type" value="Genomic_DNA"/>
</dbReference>
<dbReference type="InterPro" id="IPR009959">
    <property type="entry name" value="Cyclase_SnoaL-like"/>
</dbReference>
<dbReference type="GO" id="GO:0030638">
    <property type="term" value="P:polyketide metabolic process"/>
    <property type="evidence" value="ECO:0007669"/>
    <property type="project" value="InterPro"/>
</dbReference>
<keyword evidence="2" id="KW-1185">Reference proteome</keyword>
<evidence type="ECO:0008006" key="3">
    <source>
        <dbReference type="Google" id="ProtNLM"/>
    </source>
</evidence>
<sequence length="271" mass="30655">MSNALSQSEIVSSLEAIFSAQNDEQCDKLESSIQTTVTVNDKSLGRDEFIAHLRSDVTNNDIAAKIDSSVVDVDAQAIAARVIRTEASIVQYQEIILAWFEDSQLSAIKSLQDNDARRAREPSATETPAHLFENANSTTLDLGSIYRDYIRSINEKTMEATFEQFCKPIVMHNTQEKTIAEYISLIEESQEAIHGLYFDIRDLLVDKDSGRVAARLEFTGVPVKTWAGAEPNGQAVKFHEHVMYWFDQGKIHWVWSIVDLDTYREQCRSKN</sequence>
<dbReference type="Gene3D" id="3.10.450.50">
    <property type="match status" value="1"/>
</dbReference>
<gene>
    <name evidence="1" type="ORF">NW766_008607</name>
</gene>
<dbReference type="InterPro" id="IPR032710">
    <property type="entry name" value="NTF2-like_dom_sf"/>
</dbReference>
<reference evidence="1" key="1">
    <citation type="submission" date="2022-10" db="EMBL/GenBank/DDBJ databases">
        <title>Fusarium specimens isolated from Avocado Roots.</title>
        <authorList>
            <person name="Stajich J."/>
            <person name="Roper C."/>
            <person name="Heimlech-Rivalta G."/>
        </authorList>
    </citation>
    <scope>NUCLEOTIDE SEQUENCE</scope>
    <source>
        <strain evidence="1">CF00143</strain>
    </source>
</reference>
<protein>
    <recommendedName>
        <fullName evidence="3">Polyketide cyclase</fullName>
    </recommendedName>
</protein>
<dbReference type="OrthoDB" id="2830113at2759"/>
<evidence type="ECO:0000313" key="2">
    <source>
        <dbReference type="Proteomes" id="UP001152130"/>
    </source>
</evidence>
<dbReference type="Pfam" id="PF07366">
    <property type="entry name" value="SnoaL"/>
    <property type="match status" value="1"/>
</dbReference>
<dbReference type="Proteomes" id="UP001152130">
    <property type="component" value="Unassembled WGS sequence"/>
</dbReference>
<proteinExistence type="predicted"/>
<comment type="caution">
    <text evidence="1">The sequence shown here is derived from an EMBL/GenBank/DDBJ whole genome shotgun (WGS) entry which is preliminary data.</text>
</comment>
<organism evidence="1 2">
    <name type="scientific">Fusarium irregulare</name>
    <dbReference type="NCBI Taxonomy" id="2494466"/>
    <lineage>
        <taxon>Eukaryota</taxon>
        <taxon>Fungi</taxon>
        <taxon>Dikarya</taxon>
        <taxon>Ascomycota</taxon>
        <taxon>Pezizomycotina</taxon>
        <taxon>Sordariomycetes</taxon>
        <taxon>Hypocreomycetidae</taxon>
        <taxon>Hypocreales</taxon>
        <taxon>Nectriaceae</taxon>
        <taxon>Fusarium</taxon>
        <taxon>Fusarium incarnatum-equiseti species complex</taxon>
    </lineage>
</organism>
<dbReference type="AlphaFoldDB" id="A0A9W8PKU3"/>
<dbReference type="SUPFAM" id="SSF54427">
    <property type="entry name" value="NTF2-like"/>
    <property type="match status" value="1"/>
</dbReference>